<dbReference type="PROSITE" id="PS50943">
    <property type="entry name" value="HTH_CROC1"/>
    <property type="match status" value="1"/>
</dbReference>
<keyword evidence="3" id="KW-1185">Reference proteome</keyword>
<dbReference type="SUPFAM" id="SSF47413">
    <property type="entry name" value="lambda repressor-like DNA-binding domains"/>
    <property type="match status" value="1"/>
</dbReference>
<feature type="domain" description="HTH cro/C1-type" evidence="1">
    <location>
        <begin position="11"/>
        <end position="50"/>
    </location>
</feature>
<dbReference type="Proteomes" id="UP000199048">
    <property type="component" value="Unassembled WGS sequence"/>
</dbReference>
<evidence type="ECO:0000313" key="3">
    <source>
        <dbReference type="Proteomes" id="UP000199048"/>
    </source>
</evidence>
<dbReference type="EMBL" id="FOTK01000034">
    <property type="protein sequence ID" value="SFM48562.1"/>
    <property type="molecule type" value="Genomic_DNA"/>
</dbReference>
<dbReference type="RefSeq" id="WP_092044847.1">
    <property type="nucleotide sequence ID" value="NZ_FOTK01000034.1"/>
</dbReference>
<dbReference type="InterPro" id="IPR001387">
    <property type="entry name" value="Cro/C1-type_HTH"/>
</dbReference>
<reference evidence="3" key="1">
    <citation type="submission" date="2016-10" db="EMBL/GenBank/DDBJ databases">
        <authorList>
            <person name="Varghese N."/>
            <person name="Submissions S."/>
        </authorList>
    </citation>
    <scope>NUCLEOTIDE SEQUENCE [LARGE SCALE GENOMIC DNA]</scope>
    <source>
        <strain evidence="3">BL36</strain>
    </source>
</reference>
<evidence type="ECO:0000313" key="2">
    <source>
        <dbReference type="EMBL" id="SFM48562.1"/>
    </source>
</evidence>
<dbReference type="AlphaFoldDB" id="A0A1I4R8D3"/>
<dbReference type="GO" id="GO:0003677">
    <property type="term" value="F:DNA binding"/>
    <property type="evidence" value="ECO:0007669"/>
    <property type="project" value="InterPro"/>
</dbReference>
<dbReference type="CDD" id="cd00093">
    <property type="entry name" value="HTH_XRE"/>
    <property type="match status" value="1"/>
</dbReference>
<name>A0A1I4R8D3_9HYPH</name>
<proteinExistence type="predicted"/>
<sequence>MILGHTTYSRAEVLGLNERTYRDYEAGTLRLSPYRLVQIARALCVEPGFWFVGAPNGVFEPSPPIDTGNIGNGDTRRLLHAWSVNAGEPRKHFLHLALALARHCRLL</sequence>
<dbReference type="InterPro" id="IPR010982">
    <property type="entry name" value="Lambda_DNA-bd_dom_sf"/>
</dbReference>
<gene>
    <name evidence="2" type="ORF">SAMN05192568_10345</name>
</gene>
<protein>
    <recommendedName>
        <fullName evidence="1">HTH cro/C1-type domain-containing protein</fullName>
    </recommendedName>
</protein>
<organism evidence="2 3">
    <name type="scientific">Methylobacterium pseudosasicola</name>
    <dbReference type="NCBI Taxonomy" id="582667"/>
    <lineage>
        <taxon>Bacteria</taxon>
        <taxon>Pseudomonadati</taxon>
        <taxon>Pseudomonadota</taxon>
        <taxon>Alphaproteobacteria</taxon>
        <taxon>Hyphomicrobiales</taxon>
        <taxon>Methylobacteriaceae</taxon>
        <taxon>Methylobacterium</taxon>
    </lineage>
</organism>
<evidence type="ECO:0000259" key="1">
    <source>
        <dbReference type="PROSITE" id="PS50943"/>
    </source>
</evidence>
<accession>A0A1I4R8D3</accession>